<dbReference type="SUPFAM" id="SSF54928">
    <property type="entry name" value="RNA-binding domain, RBD"/>
    <property type="match status" value="1"/>
</dbReference>
<feature type="non-terminal residue" evidence="5">
    <location>
        <position position="1"/>
    </location>
</feature>
<dbReference type="AlphaFoldDB" id="A0A6A4M1R5"/>
<dbReference type="InterPro" id="IPR012677">
    <property type="entry name" value="Nucleotide-bd_a/b_plait_sf"/>
</dbReference>
<evidence type="ECO:0000256" key="2">
    <source>
        <dbReference type="PROSITE-ProRule" id="PRU00176"/>
    </source>
</evidence>
<dbReference type="Gene3D" id="3.30.70.330">
    <property type="match status" value="2"/>
</dbReference>
<dbReference type="CDD" id="cd00590">
    <property type="entry name" value="RRM_SF"/>
    <property type="match status" value="1"/>
</dbReference>
<dbReference type="OrthoDB" id="1647428at2759"/>
<dbReference type="PROSITE" id="PS50102">
    <property type="entry name" value="RRM"/>
    <property type="match status" value="1"/>
</dbReference>
<keyword evidence="6" id="KW-1185">Reference proteome</keyword>
<dbReference type="PANTHER" id="PTHR48024:SF56">
    <property type="entry name" value="HETEROGENEOUS NUCLEAR RIBONUCLEOPROTEIN A0"/>
    <property type="match status" value="1"/>
</dbReference>
<organism evidence="5 6">
    <name type="scientific">Rhododendron williamsianum</name>
    <dbReference type="NCBI Taxonomy" id="262921"/>
    <lineage>
        <taxon>Eukaryota</taxon>
        <taxon>Viridiplantae</taxon>
        <taxon>Streptophyta</taxon>
        <taxon>Embryophyta</taxon>
        <taxon>Tracheophyta</taxon>
        <taxon>Spermatophyta</taxon>
        <taxon>Magnoliopsida</taxon>
        <taxon>eudicotyledons</taxon>
        <taxon>Gunneridae</taxon>
        <taxon>Pentapetalae</taxon>
        <taxon>asterids</taxon>
        <taxon>Ericales</taxon>
        <taxon>Ericaceae</taxon>
        <taxon>Ericoideae</taxon>
        <taxon>Rhodoreae</taxon>
        <taxon>Rhododendron</taxon>
    </lineage>
</organism>
<name>A0A6A4M1R5_9ERIC</name>
<keyword evidence="1 2" id="KW-0694">RNA-binding</keyword>
<protein>
    <recommendedName>
        <fullName evidence="4">RRM domain-containing protein</fullName>
    </recommendedName>
</protein>
<dbReference type="EMBL" id="QEFC01001001">
    <property type="protein sequence ID" value="KAE9460707.1"/>
    <property type="molecule type" value="Genomic_DNA"/>
</dbReference>
<evidence type="ECO:0000313" key="6">
    <source>
        <dbReference type="Proteomes" id="UP000428333"/>
    </source>
</evidence>
<evidence type="ECO:0000313" key="5">
    <source>
        <dbReference type="EMBL" id="KAE9460707.1"/>
    </source>
</evidence>
<dbReference type="InterPro" id="IPR035979">
    <property type="entry name" value="RBD_domain_sf"/>
</dbReference>
<dbReference type="PANTHER" id="PTHR48024">
    <property type="entry name" value="GEO13361P1-RELATED"/>
    <property type="match status" value="1"/>
</dbReference>
<proteinExistence type="predicted"/>
<accession>A0A6A4M1R5</accession>
<sequence length="377" mass="42271">MAVETRSRRNVRSSEPSAAVTGEDLVSSRPESSNRTLASRKRKTAKTIELESSNQTLASKKRKTAATLSSSSSAMLIEYHPSAAATLDEDEDVEKLLEGFAKKSLVLLAKEAVSMYPILIESVRKLAVFNPALRKILVSGLERYTTAQTLTSVFRECGEIEDYYMPCRFSFCRYLVPGAGVHAYILFKHRSGALNALKQPRKVIDNCSTYCELESLKDITVTGELLTVPPGYYELTSQDQPPSIKEEEEEPVEKVLEAFGREYLLFFVKDAVSKYPDLNETVFKLADLDRRLRQVWVTNVRVGTTAWTLKTYFGKYGEVESILCIQDCVHRLNNGGVIVVFKQRHGARKAVKGLHKDTEFGIGGFILCMPISRDNPF</sequence>
<gene>
    <name evidence="5" type="ORF">C3L33_07386</name>
</gene>
<evidence type="ECO:0000259" key="4">
    <source>
        <dbReference type="PROSITE" id="PS50102"/>
    </source>
</evidence>
<comment type="caution">
    <text evidence="5">The sequence shown here is derived from an EMBL/GenBank/DDBJ whole genome shotgun (WGS) entry which is preliminary data.</text>
</comment>
<dbReference type="SMART" id="SM00360">
    <property type="entry name" value="RRM"/>
    <property type="match status" value="2"/>
</dbReference>
<dbReference type="Pfam" id="PF00076">
    <property type="entry name" value="RRM_1"/>
    <property type="match status" value="1"/>
</dbReference>
<evidence type="ECO:0000256" key="1">
    <source>
        <dbReference type="ARBA" id="ARBA00022884"/>
    </source>
</evidence>
<dbReference type="InterPro" id="IPR050886">
    <property type="entry name" value="RNA-binding_reg"/>
</dbReference>
<feature type="region of interest" description="Disordered" evidence="3">
    <location>
        <begin position="1"/>
        <end position="46"/>
    </location>
</feature>
<dbReference type="Proteomes" id="UP000428333">
    <property type="component" value="Linkage Group LG04"/>
</dbReference>
<reference evidence="5 6" key="1">
    <citation type="journal article" date="2019" name="Genome Biol. Evol.">
        <title>The Rhododendron genome and chromosomal organization provide insight into shared whole-genome duplications across the heath family (Ericaceae).</title>
        <authorList>
            <person name="Soza V.L."/>
            <person name="Lindsley D."/>
            <person name="Waalkes A."/>
            <person name="Ramage E."/>
            <person name="Patwardhan R.P."/>
            <person name="Burton J.N."/>
            <person name="Adey A."/>
            <person name="Kumar A."/>
            <person name="Qiu R."/>
            <person name="Shendure J."/>
            <person name="Hall B."/>
        </authorList>
    </citation>
    <scope>NUCLEOTIDE SEQUENCE [LARGE SCALE GENOMIC DNA]</scope>
    <source>
        <strain evidence="5">RSF 1966-606</strain>
    </source>
</reference>
<feature type="domain" description="RRM" evidence="4">
    <location>
        <begin position="293"/>
        <end position="374"/>
    </location>
</feature>
<evidence type="ECO:0000256" key="3">
    <source>
        <dbReference type="SAM" id="MobiDB-lite"/>
    </source>
</evidence>
<dbReference type="GO" id="GO:0003723">
    <property type="term" value="F:RNA binding"/>
    <property type="evidence" value="ECO:0007669"/>
    <property type="project" value="UniProtKB-UniRule"/>
</dbReference>
<dbReference type="InterPro" id="IPR000504">
    <property type="entry name" value="RRM_dom"/>
</dbReference>